<sequence>MEATPLSSSLWFSNPRCPPSIHHSSPFSTAFPFQPLIHNLASLQLQPLCLKSSQRNHLYHPHHLSSSQGRRGLAVRSSASEAPSVEDSTKWLFEPVGNGDSRHIGYRVPLPGAFEVISDVVTVGRVPEKADIVIPIATVSGVHAKLKKKGGTLLITDLDSTNGTYINDMRLRPGAVTTVSPGSLITFGDTNLAIFRVSKKVIEYKESTSITDESEIETVADGHENNAEA</sequence>
<evidence type="ECO:0000313" key="2">
    <source>
        <dbReference type="Proteomes" id="UP000827976"/>
    </source>
</evidence>
<dbReference type="Proteomes" id="UP000827976">
    <property type="component" value="Chromosome 9"/>
</dbReference>
<gene>
    <name evidence="1" type="ORF">IHE45_09G051500</name>
</gene>
<evidence type="ECO:0000313" key="1">
    <source>
        <dbReference type="EMBL" id="KAH7672388.1"/>
    </source>
</evidence>
<keyword evidence="1" id="KW-0560">Oxidoreductase</keyword>
<accession>A0ACB7VEX7</accession>
<proteinExistence type="predicted"/>
<comment type="caution">
    <text evidence="1">The sequence shown here is derived from an EMBL/GenBank/DDBJ whole genome shotgun (WGS) entry which is preliminary data.</text>
</comment>
<name>A0ACB7VEX7_DIOAL</name>
<dbReference type="EMBL" id="CM037019">
    <property type="protein sequence ID" value="KAH7672388.1"/>
    <property type="molecule type" value="Genomic_DNA"/>
</dbReference>
<protein>
    <submittedName>
        <fullName evidence="1">Zeaxanthin epoxidase protein</fullName>
        <ecNumber evidence="1">1.14.15.21</ecNumber>
    </submittedName>
</protein>
<organism evidence="1 2">
    <name type="scientific">Dioscorea alata</name>
    <name type="common">Purple yam</name>
    <dbReference type="NCBI Taxonomy" id="55571"/>
    <lineage>
        <taxon>Eukaryota</taxon>
        <taxon>Viridiplantae</taxon>
        <taxon>Streptophyta</taxon>
        <taxon>Embryophyta</taxon>
        <taxon>Tracheophyta</taxon>
        <taxon>Spermatophyta</taxon>
        <taxon>Magnoliopsida</taxon>
        <taxon>Liliopsida</taxon>
        <taxon>Dioscoreales</taxon>
        <taxon>Dioscoreaceae</taxon>
        <taxon>Dioscorea</taxon>
    </lineage>
</organism>
<keyword evidence="2" id="KW-1185">Reference proteome</keyword>
<dbReference type="EC" id="1.14.15.21" evidence="1"/>
<reference evidence="2" key="1">
    <citation type="journal article" date="2022" name="Nat. Commun.">
        <title>Chromosome evolution and the genetic basis of agronomically important traits in greater yam.</title>
        <authorList>
            <person name="Bredeson J.V."/>
            <person name="Lyons J.B."/>
            <person name="Oniyinde I.O."/>
            <person name="Okereke N.R."/>
            <person name="Kolade O."/>
            <person name="Nnabue I."/>
            <person name="Nwadili C.O."/>
            <person name="Hribova E."/>
            <person name="Parker M."/>
            <person name="Nwogha J."/>
            <person name="Shu S."/>
            <person name="Carlson J."/>
            <person name="Kariba R."/>
            <person name="Muthemba S."/>
            <person name="Knop K."/>
            <person name="Barton G.J."/>
            <person name="Sherwood A.V."/>
            <person name="Lopez-Montes A."/>
            <person name="Asiedu R."/>
            <person name="Jamnadass R."/>
            <person name="Muchugi A."/>
            <person name="Goodstein D."/>
            <person name="Egesi C.N."/>
            <person name="Featherston J."/>
            <person name="Asfaw A."/>
            <person name="Simpson G.G."/>
            <person name="Dolezel J."/>
            <person name="Hendre P.S."/>
            <person name="Van Deynze A."/>
            <person name="Kumar P.L."/>
            <person name="Obidiegwu J.E."/>
            <person name="Bhattacharjee R."/>
            <person name="Rokhsar D.S."/>
        </authorList>
    </citation>
    <scope>NUCLEOTIDE SEQUENCE [LARGE SCALE GENOMIC DNA]</scope>
    <source>
        <strain evidence="2">cv. TDa95/00328</strain>
    </source>
</reference>